<dbReference type="InterPro" id="IPR009959">
    <property type="entry name" value="Cyclase_SnoaL-like"/>
</dbReference>
<evidence type="ECO:0000313" key="2">
    <source>
        <dbReference type="Proteomes" id="UP000526734"/>
    </source>
</evidence>
<dbReference type="PANTHER" id="PTHR38436:SF1">
    <property type="entry name" value="ESTER CYCLASE"/>
    <property type="match status" value="1"/>
</dbReference>
<dbReference type="Pfam" id="PF07366">
    <property type="entry name" value="SnoaL"/>
    <property type="match status" value="1"/>
</dbReference>
<protein>
    <submittedName>
        <fullName evidence="1">Ester cyclase</fullName>
    </submittedName>
</protein>
<accession>A0A7W3W2Y8</accession>
<dbReference type="InterPro" id="IPR032710">
    <property type="entry name" value="NTF2-like_dom_sf"/>
</dbReference>
<reference evidence="1 2" key="1">
    <citation type="submission" date="2020-08" db="EMBL/GenBank/DDBJ databases">
        <title>Amycolatopsis sp. nov. DR6-1 isolated from Dendrobium heterocarpum.</title>
        <authorList>
            <person name="Tedsree N."/>
            <person name="Kuncharoen N."/>
            <person name="Likhitwitayawuid K."/>
            <person name="Tanasupawat S."/>
        </authorList>
    </citation>
    <scope>NUCLEOTIDE SEQUENCE [LARGE SCALE GENOMIC DNA]</scope>
    <source>
        <strain evidence="1 2">DR6-1</strain>
    </source>
</reference>
<evidence type="ECO:0000313" key="1">
    <source>
        <dbReference type="EMBL" id="MBB1157795.1"/>
    </source>
</evidence>
<dbReference type="SUPFAM" id="SSF54427">
    <property type="entry name" value="NTF2-like"/>
    <property type="match status" value="1"/>
</dbReference>
<dbReference type="Proteomes" id="UP000526734">
    <property type="component" value="Unassembled WGS sequence"/>
</dbReference>
<dbReference type="PANTHER" id="PTHR38436">
    <property type="entry name" value="POLYKETIDE CYCLASE SNOAL-LIKE DOMAIN"/>
    <property type="match status" value="1"/>
</dbReference>
<dbReference type="GO" id="GO:0030638">
    <property type="term" value="P:polyketide metabolic process"/>
    <property type="evidence" value="ECO:0007669"/>
    <property type="project" value="InterPro"/>
</dbReference>
<proteinExistence type="predicted"/>
<name>A0A7W3W2Y8_9PSEU</name>
<gene>
    <name evidence="1" type="ORF">H4281_32010</name>
</gene>
<keyword evidence="2" id="KW-1185">Reference proteome</keyword>
<dbReference type="RefSeq" id="WP_182894599.1">
    <property type="nucleotide sequence ID" value="NZ_JACGZW010000011.1"/>
</dbReference>
<comment type="caution">
    <text evidence="1">The sequence shown here is derived from an EMBL/GenBank/DDBJ whole genome shotgun (WGS) entry which is preliminary data.</text>
</comment>
<sequence>MTDPKAVLRRFLAIVNSHDLAELDTVVAEDVTESGPVVVDAPTGGLAAFRTGWTQMLTAFPDVGVDIDALLAEDDRAAATVTLTATNTGYYRRGFATGKSGTWRGFVLARVTDGRIAELDIQTDRLAILQQLGIVGDDDELAADRQPS</sequence>
<dbReference type="AlphaFoldDB" id="A0A7W3W2Y8"/>
<dbReference type="Gene3D" id="3.10.450.50">
    <property type="match status" value="1"/>
</dbReference>
<dbReference type="EMBL" id="JACGZW010000011">
    <property type="protein sequence ID" value="MBB1157795.1"/>
    <property type="molecule type" value="Genomic_DNA"/>
</dbReference>
<organism evidence="1 2">
    <name type="scientific">Amycolatopsis dendrobii</name>
    <dbReference type="NCBI Taxonomy" id="2760662"/>
    <lineage>
        <taxon>Bacteria</taxon>
        <taxon>Bacillati</taxon>
        <taxon>Actinomycetota</taxon>
        <taxon>Actinomycetes</taxon>
        <taxon>Pseudonocardiales</taxon>
        <taxon>Pseudonocardiaceae</taxon>
        <taxon>Amycolatopsis</taxon>
    </lineage>
</organism>